<accession>A0A4R1NSM7</accession>
<comment type="caution">
    <text evidence="2">The sequence shown here is derived from an EMBL/GenBank/DDBJ whole genome shotgun (WGS) entry which is preliminary data.</text>
</comment>
<keyword evidence="1" id="KW-0472">Membrane</keyword>
<dbReference type="EMBL" id="SMMU01000056">
    <property type="protein sequence ID" value="TCL15591.1"/>
    <property type="molecule type" value="Genomic_DNA"/>
</dbReference>
<feature type="transmembrane region" description="Helical" evidence="1">
    <location>
        <begin position="12"/>
        <end position="38"/>
    </location>
</feature>
<keyword evidence="1" id="KW-0812">Transmembrane</keyword>
<sequence length="51" mass="5429">MPMSEQKTGTSWWQTLPGVLTGIAAVITAVGGMIAVIYQSGFLGKEVPRFC</sequence>
<dbReference type="Proteomes" id="UP000295169">
    <property type="component" value="Unassembled WGS sequence"/>
</dbReference>
<name>A0A4R1NSM7_9GAMM</name>
<organism evidence="2 3">
    <name type="scientific">Azotobacter chroococcum</name>
    <dbReference type="NCBI Taxonomy" id="353"/>
    <lineage>
        <taxon>Bacteria</taxon>
        <taxon>Pseudomonadati</taxon>
        <taxon>Pseudomonadota</taxon>
        <taxon>Gammaproteobacteria</taxon>
        <taxon>Pseudomonadales</taxon>
        <taxon>Pseudomonadaceae</taxon>
        <taxon>Azotobacter</taxon>
    </lineage>
</organism>
<evidence type="ECO:0000256" key="1">
    <source>
        <dbReference type="SAM" id="Phobius"/>
    </source>
</evidence>
<dbReference type="AlphaFoldDB" id="A0A4R1NSM7"/>
<protein>
    <submittedName>
        <fullName evidence="2">Uncharacterized protein</fullName>
    </submittedName>
</protein>
<reference evidence="2 3" key="1">
    <citation type="submission" date="2019-03" db="EMBL/GenBank/DDBJ databases">
        <title>Genomic Encyclopedia of Type Strains, Phase IV (KMG-IV): sequencing the most valuable type-strain genomes for metagenomic binning, comparative biology and taxonomic classification.</title>
        <authorList>
            <person name="Goeker M."/>
        </authorList>
    </citation>
    <scope>NUCLEOTIDE SEQUENCE [LARGE SCALE GENOMIC DNA]</scope>
    <source>
        <strain evidence="2 3">DSM 2286</strain>
    </source>
</reference>
<evidence type="ECO:0000313" key="2">
    <source>
        <dbReference type="EMBL" id="TCL15591.1"/>
    </source>
</evidence>
<proteinExistence type="predicted"/>
<gene>
    <name evidence="2" type="ORF">EV691_1561</name>
</gene>
<evidence type="ECO:0000313" key="3">
    <source>
        <dbReference type="Proteomes" id="UP000295169"/>
    </source>
</evidence>
<keyword evidence="1" id="KW-1133">Transmembrane helix</keyword>